<dbReference type="Proteomes" id="UP000314294">
    <property type="component" value="Unassembled WGS sequence"/>
</dbReference>
<name>A0A4Z2HEP5_9TELE</name>
<keyword evidence="3" id="KW-1185">Reference proteome</keyword>
<accession>A0A4Z2HEP5</accession>
<feature type="region of interest" description="Disordered" evidence="1">
    <location>
        <begin position="75"/>
        <end position="95"/>
    </location>
</feature>
<proteinExistence type="predicted"/>
<sequence length="410" mass="45063">MNKPPFLQPTCVHRVYIRSYANEPDRDVHFINSNSTALPEFICDTRLPLGRVCRSHAGSAEDAWRRAPAALSGTSARFQSEGAGGGGEPTGLDSVNLRTTSEKRVTRGCPMSHLTTVGLISPKAVSVVIDLVAEESFFLGSHNGVSGLEHSLVQGLYQPVPANKGTVSSGRGREPGEPRTGQGQEIRQLHPVFEDGTERFSLRCGPAPVDLETTKGPLDPAVSEAGPGSWFLTPCPCFLHPASGLDLASFPMALSPSLCLLPHWRISHGTRDSPTDYTQKSAMGVPGWTDLLLYVSCGPIEYERDTLELCFSCQEQDTNRYNYVRTPLGYILPISRRKTTEDRQLWIGSVEEQRCTDSRQQLHLDHLEYVKAIQSVTEMLLLYGGRSNATIAAQLGFACRFIHSQMENNY</sequence>
<comment type="caution">
    <text evidence="2">The sequence shown here is derived from an EMBL/GenBank/DDBJ whole genome shotgun (WGS) entry which is preliminary data.</text>
</comment>
<evidence type="ECO:0000313" key="3">
    <source>
        <dbReference type="Proteomes" id="UP000314294"/>
    </source>
</evidence>
<dbReference type="AlphaFoldDB" id="A0A4Z2HEP5"/>
<organism evidence="2 3">
    <name type="scientific">Liparis tanakae</name>
    <name type="common">Tanaka's snailfish</name>
    <dbReference type="NCBI Taxonomy" id="230148"/>
    <lineage>
        <taxon>Eukaryota</taxon>
        <taxon>Metazoa</taxon>
        <taxon>Chordata</taxon>
        <taxon>Craniata</taxon>
        <taxon>Vertebrata</taxon>
        <taxon>Euteleostomi</taxon>
        <taxon>Actinopterygii</taxon>
        <taxon>Neopterygii</taxon>
        <taxon>Teleostei</taxon>
        <taxon>Neoteleostei</taxon>
        <taxon>Acanthomorphata</taxon>
        <taxon>Eupercaria</taxon>
        <taxon>Perciformes</taxon>
        <taxon>Cottioidei</taxon>
        <taxon>Cottales</taxon>
        <taxon>Liparidae</taxon>
        <taxon>Liparis</taxon>
    </lineage>
</organism>
<reference evidence="2 3" key="1">
    <citation type="submission" date="2019-03" db="EMBL/GenBank/DDBJ databases">
        <title>First draft genome of Liparis tanakae, snailfish: a comprehensive survey of snailfish specific genes.</title>
        <authorList>
            <person name="Kim W."/>
            <person name="Song I."/>
            <person name="Jeong J.-H."/>
            <person name="Kim D."/>
            <person name="Kim S."/>
            <person name="Ryu S."/>
            <person name="Song J.Y."/>
            <person name="Lee S.K."/>
        </authorList>
    </citation>
    <scope>NUCLEOTIDE SEQUENCE [LARGE SCALE GENOMIC DNA]</scope>
    <source>
        <tissue evidence="2">Muscle</tissue>
    </source>
</reference>
<gene>
    <name evidence="2" type="ORF">EYF80_026396</name>
</gene>
<protein>
    <submittedName>
        <fullName evidence="2">Uncharacterized protein</fullName>
    </submittedName>
</protein>
<dbReference type="EMBL" id="SRLO01000274">
    <property type="protein sequence ID" value="TNN63374.1"/>
    <property type="molecule type" value="Genomic_DNA"/>
</dbReference>
<feature type="region of interest" description="Disordered" evidence="1">
    <location>
        <begin position="163"/>
        <end position="183"/>
    </location>
</feature>
<evidence type="ECO:0000313" key="2">
    <source>
        <dbReference type="EMBL" id="TNN63374.1"/>
    </source>
</evidence>
<evidence type="ECO:0000256" key="1">
    <source>
        <dbReference type="SAM" id="MobiDB-lite"/>
    </source>
</evidence>